<evidence type="ECO:0000313" key="8">
    <source>
        <dbReference type="EMBL" id="NVZ09827.1"/>
    </source>
</evidence>
<keyword evidence="5" id="KW-0378">Hydrolase</keyword>
<dbReference type="RefSeq" id="WP_176976574.1">
    <property type="nucleotide sequence ID" value="NZ_JABZEO010000006.1"/>
</dbReference>
<evidence type="ECO:0000256" key="2">
    <source>
        <dbReference type="ARBA" id="ARBA00022649"/>
    </source>
</evidence>
<keyword evidence="3" id="KW-0540">Nuclease</keyword>
<dbReference type="Gene3D" id="3.30.920.30">
    <property type="entry name" value="Hypothetical protein"/>
    <property type="match status" value="1"/>
</dbReference>
<dbReference type="GO" id="GO:0004519">
    <property type="term" value="F:endonuclease activity"/>
    <property type="evidence" value="ECO:0007669"/>
    <property type="project" value="UniProtKB-KW"/>
</dbReference>
<dbReference type="Proteomes" id="UP000592294">
    <property type="component" value="Unassembled WGS sequence"/>
</dbReference>
<dbReference type="GO" id="GO:0016787">
    <property type="term" value="F:hydrolase activity"/>
    <property type="evidence" value="ECO:0007669"/>
    <property type="project" value="UniProtKB-KW"/>
</dbReference>
<keyword evidence="2" id="KW-1277">Toxin-antitoxin system</keyword>
<protein>
    <submittedName>
        <fullName evidence="8">Type II toxin-antitoxin system HicA family toxin</fullName>
    </submittedName>
</protein>
<comment type="similarity">
    <text evidence="1">Belongs to the HicA mRNA interferase family.</text>
</comment>
<keyword evidence="6" id="KW-0694">RNA-binding</keyword>
<dbReference type="InterPro" id="IPR038570">
    <property type="entry name" value="HicA_sf"/>
</dbReference>
<keyword evidence="7" id="KW-0346">Stress response</keyword>
<evidence type="ECO:0000256" key="7">
    <source>
        <dbReference type="ARBA" id="ARBA00023016"/>
    </source>
</evidence>
<dbReference type="Pfam" id="PF07927">
    <property type="entry name" value="HicA_toxin"/>
    <property type="match status" value="1"/>
</dbReference>
<evidence type="ECO:0000313" key="9">
    <source>
        <dbReference type="Proteomes" id="UP000592294"/>
    </source>
</evidence>
<keyword evidence="9" id="KW-1185">Reference proteome</keyword>
<dbReference type="EMBL" id="JABZEO010000006">
    <property type="protein sequence ID" value="NVZ09827.1"/>
    <property type="molecule type" value="Genomic_DNA"/>
</dbReference>
<evidence type="ECO:0000256" key="4">
    <source>
        <dbReference type="ARBA" id="ARBA00022759"/>
    </source>
</evidence>
<evidence type="ECO:0000256" key="6">
    <source>
        <dbReference type="ARBA" id="ARBA00022884"/>
    </source>
</evidence>
<proteinExistence type="inferred from homology"/>
<organism evidence="8 9">
    <name type="scientific">Allochromatium humboldtianum</name>
    <dbReference type="NCBI Taxonomy" id="504901"/>
    <lineage>
        <taxon>Bacteria</taxon>
        <taxon>Pseudomonadati</taxon>
        <taxon>Pseudomonadota</taxon>
        <taxon>Gammaproteobacteria</taxon>
        <taxon>Chromatiales</taxon>
        <taxon>Chromatiaceae</taxon>
        <taxon>Allochromatium</taxon>
    </lineage>
</organism>
<keyword evidence="4" id="KW-0255">Endonuclease</keyword>
<dbReference type="GO" id="GO:0003729">
    <property type="term" value="F:mRNA binding"/>
    <property type="evidence" value="ECO:0007669"/>
    <property type="project" value="InterPro"/>
</dbReference>
<reference evidence="8 9" key="1">
    <citation type="submission" date="2020-06" db="EMBL/GenBank/DDBJ databases">
        <title>Whole-genome sequence of Allochromatium humboldtianum DSM 21881, type strain.</title>
        <authorList>
            <person name="Kyndt J.A."/>
            <person name="Meyer T.E."/>
        </authorList>
    </citation>
    <scope>NUCLEOTIDE SEQUENCE [LARGE SCALE GENOMIC DNA]</scope>
    <source>
        <strain evidence="8 9">DSM 21881</strain>
    </source>
</reference>
<name>A0A850RER0_9GAMM</name>
<gene>
    <name evidence="8" type="ORF">HW932_11195</name>
</gene>
<dbReference type="SUPFAM" id="SSF54786">
    <property type="entry name" value="YcfA/nrd intein domain"/>
    <property type="match status" value="1"/>
</dbReference>
<evidence type="ECO:0000256" key="3">
    <source>
        <dbReference type="ARBA" id="ARBA00022722"/>
    </source>
</evidence>
<sequence>MPQKIRDLLKNLKCAGFTEIVGAGKGSHRKFVHPNYPSVVTVSGHSGDDAKRYQERDVAQAIEMVGK</sequence>
<dbReference type="AlphaFoldDB" id="A0A850RER0"/>
<comment type="caution">
    <text evidence="8">The sequence shown here is derived from an EMBL/GenBank/DDBJ whole genome shotgun (WGS) entry which is preliminary data.</text>
</comment>
<dbReference type="InterPro" id="IPR012933">
    <property type="entry name" value="HicA_mRNA_interferase"/>
</dbReference>
<evidence type="ECO:0000256" key="5">
    <source>
        <dbReference type="ARBA" id="ARBA00022801"/>
    </source>
</evidence>
<evidence type="ECO:0000256" key="1">
    <source>
        <dbReference type="ARBA" id="ARBA00006620"/>
    </source>
</evidence>
<accession>A0A850RER0</accession>